<evidence type="ECO:0000313" key="2">
    <source>
        <dbReference type="Proteomes" id="UP001595583"/>
    </source>
</evidence>
<protein>
    <submittedName>
        <fullName evidence="1">Uncharacterized protein</fullName>
    </submittedName>
</protein>
<reference evidence="2" key="1">
    <citation type="journal article" date="2019" name="Int. J. Syst. Evol. Microbiol.">
        <title>The Global Catalogue of Microorganisms (GCM) 10K type strain sequencing project: providing services to taxonomists for standard genome sequencing and annotation.</title>
        <authorList>
            <consortium name="The Broad Institute Genomics Platform"/>
            <consortium name="The Broad Institute Genome Sequencing Center for Infectious Disease"/>
            <person name="Wu L."/>
            <person name="Ma J."/>
        </authorList>
    </citation>
    <scope>NUCLEOTIDE SEQUENCE [LARGE SCALE GENOMIC DNA]</scope>
    <source>
        <strain evidence="2">KCTC 52165</strain>
    </source>
</reference>
<evidence type="ECO:0000313" key="1">
    <source>
        <dbReference type="EMBL" id="MFC3205168.1"/>
    </source>
</evidence>
<dbReference type="RefSeq" id="WP_378218383.1">
    <property type="nucleotide sequence ID" value="NZ_JBHRTK010000002.1"/>
</dbReference>
<proteinExistence type="predicted"/>
<gene>
    <name evidence="1" type="ORF">ACFOHJ_03005</name>
</gene>
<comment type="caution">
    <text evidence="1">The sequence shown here is derived from an EMBL/GenBank/DDBJ whole genome shotgun (WGS) entry which is preliminary data.</text>
</comment>
<dbReference type="Proteomes" id="UP001595583">
    <property type="component" value="Unassembled WGS sequence"/>
</dbReference>
<sequence>MASNSLLRRALFKITLDHIEAAYRLASKAHVDIPNEIEKTGRRTIGIGPDDPWPDRNDEDPYDHVGRAYDDMEAASTEAWYGSAIVRKAFLISLFHAWERFINAERGVEDYVHPEEWLISRGHQECARPILELQKAANCAKHGPGNSCKALFRMRPDLFPGVTDANKASDARLEIGDELLTHFFEVVRKAAS</sequence>
<name>A0ABV7K6X6_9HYPH</name>
<organism evidence="1 2">
    <name type="scientific">Aquamicrobium soli</name>
    <dbReference type="NCBI Taxonomy" id="1811518"/>
    <lineage>
        <taxon>Bacteria</taxon>
        <taxon>Pseudomonadati</taxon>
        <taxon>Pseudomonadota</taxon>
        <taxon>Alphaproteobacteria</taxon>
        <taxon>Hyphomicrobiales</taxon>
        <taxon>Phyllobacteriaceae</taxon>
        <taxon>Aquamicrobium</taxon>
    </lineage>
</organism>
<dbReference type="EMBL" id="JBHRTK010000002">
    <property type="protein sequence ID" value="MFC3205168.1"/>
    <property type="molecule type" value="Genomic_DNA"/>
</dbReference>
<accession>A0ABV7K6X6</accession>
<keyword evidence="2" id="KW-1185">Reference proteome</keyword>